<dbReference type="Proteomes" id="UP000664209">
    <property type="component" value="Unassembled WGS sequence"/>
</dbReference>
<dbReference type="GO" id="GO:0046872">
    <property type="term" value="F:metal ion binding"/>
    <property type="evidence" value="ECO:0007669"/>
    <property type="project" value="UniProtKB-KW"/>
</dbReference>
<dbReference type="PRINTS" id="PR00088">
    <property type="entry name" value="HAEMOXYGNASE"/>
</dbReference>
<evidence type="ECO:0000313" key="7">
    <source>
        <dbReference type="Proteomes" id="UP000664209"/>
    </source>
</evidence>
<evidence type="ECO:0000256" key="4">
    <source>
        <dbReference type="PIRSR" id="PIRSR000343-1"/>
    </source>
</evidence>
<dbReference type="Gene3D" id="1.20.910.10">
    <property type="entry name" value="Heme oxygenase-like"/>
    <property type="match status" value="1"/>
</dbReference>
<evidence type="ECO:0000256" key="1">
    <source>
        <dbReference type="ARBA" id="ARBA00022617"/>
    </source>
</evidence>
<name>A0A939LTW5_9CELL</name>
<feature type="binding site" description="axial binding residue" evidence="5">
    <location>
        <position position="15"/>
    </location>
    <ligand>
        <name>heme b</name>
        <dbReference type="ChEBI" id="CHEBI:60344"/>
    </ligand>
    <ligandPart>
        <name>Fe</name>
        <dbReference type="ChEBI" id="CHEBI:18248"/>
    </ligandPart>
</feature>
<dbReference type="GO" id="GO:0006788">
    <property type="term" value="P:heme oxidation"/>
    <property type="evidence" value="ECO:0007669"/>
    <property type="project" value="InterPro"/>
</dbReference>
<organism evidence="6 7">
    <name type="scientific">Actinotalea soli</name>
    <dbReference type="NCBI Taxonomy" id="2819234"/>
    <lineage>
        <taxon>Bacteria</taxon>
        <taxon>Bacillati</taxon>
        <taxon>Actinomycetota</taxon>
        <taxon>Actinomycetes</taxon>
        <taxon>Micrococcales</taxon>
        <taxon>Cellulomonadaceae</taxon>
        <taxon>Actinotalea</taxon>
    </lineage>
</organism>
<dbReference type="PANTHER" id="PTHR10720:SF0">
    <property type="entry name" value="HEME OXYGENASE"/>
    <property type="match status" value="1"/>
</dbReference>
<dbReference type="Pfam" id="PF01126">
    <property type="entry name" value="Heme_oxygenase"/>
    <property type="match status" value="1"/>
</dbReference>
<keyword evidence="1 4" id="KW-0349">Heme</keyword>
<evidence type="ECO:0000256" key="3">
    <source>
        <dbReference type="ARBA" id="ARBA00023004"/>
    </source>
</evidence>
<dbReference type="SUPFAM" id="SSF48613">
    <property type="entry name" value="Heme oxygenase-like"/>
    <property type="match status" value="1"/>
</dbReference>
<dbReference type="GO" id="GO:0042167">
    <property type="term" value="P:heme catabolic process"/>
    <property type="evidence" value="ECO:0007669"/>
    <property type="project" value="TreeGrafter"/>
</dbReference>
<dbReference type="PIRSF" id="PIRSF000343">
    <property type="entry name" value="Haem_Oase"/>
    <property type="match status" value="1"/>
</dbReference>
<feature type="binding site" evidence="4">
    <location>
        <position position="8"/>
    </location>
    <ligand>
        <name>heme b</name>
        <dbReference type="ChEBI" id="CHEBI:60344"/>
    </ligand>
</feature>
<dbReference type="EMBL" id="JAGEMK010000002">
    <property type="protein sequence ID" value="MBO1751217.1"/>
    <property type="molecule type" value="Genomic_DNA"/>
</dbReference>
<sequence length="224" mass="24432">MTLSVLLREATREQHERAESMPFVGDLVGGRLDVAAYADLQAQLHRVYTALEEAGRRVAATEVGGGMVVDSLLRVPALEADLAHLLGAGWRHEVRLLPATDRYAARLDALTRDDVGLFAAHAYTRYLGDLSGGQSIRVAVGREYGVAEEGLGFYRFREIPKPKLFKDEYRGRLDALPLDEAATEEVLAEARTAFDLNTDLFADLGGVHRPVLSPALSPVAAPRP</sequence>
<comment type="caution">
    <text evidence="6">The sequence shown here is derived from an EMBL/GenBank/DDBJ whole genome shotgun (WGS) entry which is preliminary data.</text>
</comment>
<dbReference type="GO" id="GO:0004392">
    <property type="term" value="F:heme oxygenase (decyclizing) activity"/>
    <property type="evidence" value="ECO:0007669"/>
    <property type="project" value="InterPro"/>
</dbReference>
<dbReference type="PANTHER" id="PTHR10720">
    <property type="entry name" value="HEME OXYGENASE"/>
    <property type="match status" value="1"/>
</dbReference>
<dbReference type="GO" id="GO:0006979">
    <property type="term" value="P:response to oxidative stress"/>
    <property type="evidence" value="ECO:0007669"/>
    <property type="project" value="TreeGrafter"/>
</dbReference>
<feature type="binding site" evidence="4">
    <location>
        <position position="123"/>
    </location>
    <ligand>
        <name>heme b</name>
        <dbReference type="ChEBI" id="CHEBI:60344"/>
    </ligand>
</feature>
<evidence type="ECO:0000256" key="5">
    <source>
        <dbReference type="PIRSR" id="PIRSR000343-2"/>
    </source>
</evidence>
<dbReference type="InterPro" id="IPR016053">
    <property type="entry name" value="Haem_Oase-like"/>
</dbReference>
<dbReference type="InterPro" id="IPR016084">
    <property type="entry name" value="Haem_Oase-like_multi-hlx"/>
</dbReference>
<feature type="binding site" evidence="4">
    <location>
        <position position="170"/>
    </location>
    <ligand>
        <name>heme b</name>
        <dbReference type="ChEBI" id="CHEBI:60344"/>
    </ligand>
</feature>
<dbReference type="InterPro" id="IPR002051">
    <property type="entry name" value="Haem_Oase"/>
</dbReference>
<dbReference type="AlphaFoldDB" id="A0A939LTW5"/>
<dbReference type="RefSeq" id="WP_208054893.1">
    <property type="nucleotide sequence ID" value="NZ_JAGEMK010000002.1"/>
</dbReference>
<keyword evidence="2 5" id="KW-0479">Metal-binding</keyword>
<proteinExistence type="predicted"/>
<dbReference type="CDD" id="cd19165">
    <property type="entry name" value="HemeO"/>
    <property type="match status" value="1"/>
</dbReference>
<protein>
    <submittedName>
        <fullName evidence="6">Biliverdin-producing heme oxygenase</fullName>
    </submittedName>
</protein>
<gene>
    <name evidence="6" type="ORF">J4G33_05315</name>
</gene>
<reference evidence="6" key="1">
    <citation type="submission" date="2021-03" db="EMBL/GenBank/DDBJ databases">
        <title>Actinotalea soli sp. nov., isolated from soil.</title>
        <authorList>
            <person name="Ping W."/>
            <person name="Zhang J."/>
        </authorList>
    </citation>
    <scope>NUCLEOTIDE SEQUENCE</scope>
    <source>
        <strain evidence="6">BY-33</strain>
    </source>
</reference>
<keyword evidence="7" id="KW-1185">Reference proteome</keyword>
<dbReference type="GO" id="GO:0020037">
    <property type="term" value="F:heme binding"/>
    <property type="evidence" value="ECO:0007669"/>
    <property type="project" value="TreeGrafter"/>
</dbReference>
<evidence type="ECO:0000256" key="2">
    <source>
        <dbReference type="ARBA" id="ARBA00022723"/>
    </source>
</evidence>
<accession>A0A939LTW5</accession>
<keyword evidence="3 5" id="KW-0408">Iron</keyword>
<evidence type="ECO:0000313" key="6">
    <source>
        <dbReference type="EMBL" id="MBO1751217.1"/>
    </source>
</evidence>